<evidence type="ECO:0000256" key="3">
    <source>
        <dbReference type="ARBA" id="ARBA00004496"/>
    </source>
</evidence>
<evidence type="ECO:0000256" key="11">
    <source>
        <dbReference type="ARBA" id="ARBA00023136"/>
    </source>
</evidence>
<dbReference type="Proteomes" id="UP000225706">
    <property type="component" value="Unassembled WGS sequence"/>
</dbReference>
<reference evidence="15" key="1">
    <citation type="journal article" date="2017" name="bioRxiv">
        <title>Comparative analysis of the genomes of Stylophora pistillata and Acropora digitifera provides evidence for extensive differences between species of corals.</title>
        <authorList>
            <person name="Voolstra C.R."/>
            <person name="Li Y."/>
            <person name="Liew Y.J."/>
            <person name="Baumgarten S."/>
            <person name="Zoccola D."/>
            <person name="Flot J.-F."/>
            <person name="Tambutte S."/>
            <person name="Allemand D."/>
            <person name="Aranda M."/>
        </authorList>
    </citation>
    <scope>NUCLEOTIDE SEQUENCE [LARGE SCALE GENOMIC DNA]</scope>
</reference>
<evidence type="ECO:0000313" key="14">
    <source>
        <dbReference type="EMBL" id="PFX17052.1"/>
    </source>
</evidence>
<organism evidence="14 15">
    <name type="scientific">Stylophora pistillata</name>
    <name type="common">Smooth cauliflower coral</name>
    <dbReference type="NCBI Taxonomy" id="50429"/>
    <lineage>
        <taxon>Eukaryota</taxon>
        <taxon>Metazoa</taxon>
        <taxon>Cnidaria</taxon>
        <taxon>Anthozoa</taxon>
        <taxon>Hexacorallia</taxon>
        <taxon>Scleractinia</taxon>
        <taxon>Astrocoeniina</taxon>
        <taxon>Pocilloporidae</taxon>
        <taxon>Stylophora</taxon>
    </lineage>
</organism>
<dbReference type="GO" id="GO:0035694">
    <property type="term" value="P:mitochondrial protein catabolic process"/>
    <property type="evidence" value="ECO:0007669"/>
    <property type="project" value="InterPro"/>
</dbReference>
<keyword evidence="7" id="KW-1000">Mitochondrion outer membrane</keyword>
<dbReference type="EMBL" id="LSMT01000501">
    <property type="protein sequence ID" value="PFX17052.1"/>
    <property type="molecule type" value="Genomic_DNA"/>
</dbReference>
<keyword evidence="8" id="KW-0175">Coiled coil</keyword>
<evidence type="ECO:0000256" key="1">
    <source>
        <dbReference type="ARBA" id="ARBA00004294"/>
    </source>
</evidence>
<evidence type="ECO:0000256" key="12">
    <source>
        <dbReference type="ARBA" id="ARBA00032687"/>
    </source>
</evidence>
<comment type="caution">
    <text evidence="14">The sequence shown here is derived from an EMBL/GenBank/DDBJ whole genome shotgun (WGS) entry which is preliminary data.</text>
</comment>
<evidence type="ECO:0000256" key="10">
    <source>
        <dbReference type="ARBA" id="ARBA00023128"/>
    </source>
</evidence>
<accession>A0A2B4RLD2</accession>
<comment type="subcellular location">
    <subcellularLocation>
        <location evidence="3">Cytoplasm</location>
    </subcellularLocation>
    <subcellularLocation>
        <location evidence="2">Mitochondrion matrix</location>
    </subcellularLocation>
    <subcellularLocation>
        <location evidence="1">Mitochondrion outer membrane</location>
    </subcellularLocation>
</comment>
<evidence type="ECO:0000256" key="4">
    <source>
        <dbReference type="ARBA" id="ARBA00008233"/>
    </source>
</evidence>
<evidence type="ECO:0000313" key="15">
    <source>
        <dbReference type="Proteomes" id="UP000225706"/>
    </source>
</evidence>
<dbReference type="PANTHER" id="PTHR21771">
    <property type="entry name" value="MITOCHONDRIA-EATING PROTEIN-RELATED"/>
    <property type="match status" value="1"/>
</dbReference>
<evidence type="ECO:0000259" key="13">
    <source>
        <dbReference type="Pfam" id="PF16026"/>
    </source>
</evidence>
<dbReference type="InterPro" id="IPR026169">
    <property type="entry name" value="MIEAP"/>
</dbReference>
<gene>
    <name evidence="14" type="ORF">AWC38_SpisGene18648</name>
</gene>
<keyword evidence="10" id="KW-0496">Mitochondrion</keyword>
<evidence type="ECO:0000256" key="2">
    <source>
        <dbReference type="ARBA" id="ARBA00004305"/>
    </source>
</evidence>
<evidence type="ECO:0000256" key="9">
    <source>
        <dbReference type="ARBA" id="ARBA00023121"/>
    </source>
</evidence>
<dbReference type="AlphaFoldDB" id="A0A2B4RLD2"/>
<feature type="domain" description="Mitochondria-eating protein C-terminal" evidence="13">
    <location>
        <begin position="118"/>
        <end position="352"/>
    </location>
</feature>
<dbReference type="GO" id="GO:0008289">
    <property type="term" value="F:lipid binding"/>
    <property type="evidence" value="ECO:0007669"/>
    <property type="project" value="UniProtKB-KW"/>
</dbReference>
<comment type="similarity">
    <text evidence="4">Belongs to the MIEAP family.</text>
</comment>
<keyword evidence="11" id="KW-0472">Membrane</keyword>
<name>A0A2B4RLD2_STYPI</name>
<dbReference type="OrthoDB" id="6047381at2759"/>
<evidence type="ECO:0000256" key="5">
    <source>
        <dbReference type="ARBA" id="ARBA00019863"/>
    </source>
</evidence>
<evidence type="ECO:0000256" key="7">
    <source>
        <dbReference type="ARBA" id="ARBA00022787"/>
    </source>
</evidence>
<proteinExistence type="inferred from homology"/>
<evidence type="ECO:0000256" key="8">
    <source>
        <dbReference type="ARBA" id="ARBA00023054"/>
    </source>
</evidence>
<keyword evidence="9" id="KW-0446">Lipid-binding</keyword>
<keyword evidence="6" id="KW-0963">Cytoplasm</keyword>
<dbReference type="GO" id="GO:0005759">
    <property type="term" value="C:mitochondrial matrix"/>
    <property type="evidence" value="ECO:0007669"/>
    <property type="project" value="UniProtKB-SubCell"/>
</dbReference>
<protein>
    <recommendedName>
        <fullName evidence="5">Mitochondria-eating protein</fullName>
    </recommendedName>
    <alternativeName>
        <fullName evidence="12">Spermatogenesis-associated protein 18</fullName>
    </alternativeName>
</protein>
<sequence>MGAVFSHFSGKLTSQIESDSFEAPSVVVKSMAEANYPRDAHTAIQHTGRPCFSREEVNRYSNALHTCHEFLTNSLSLVERQRLLETELDTCHDRLRRFTEDHARLSESVNENISSSNRPSALERNYEQFYDHERMDAIDYIEKSRIKKEVTKWSEIEDQRVACVVFEEAFKAAQTLKESFLEGISCMMKSAPAIGAQYSEGKSDPVVFSVKRDQRQPSSLGQSDLNNLKAILKETAESCDIDAIIKRVYDFLSHRQENGRLSDYTKDFFRKKEMVRYLEKCCRYAWKMVCQTPPYLIQGNSVILKSDAVFDSAYHQVPRKYGEYNSGLIRMVLWPGLFEGSSGRVVRKTEVVLK</sequence>
<dbReference type="GO" id="GO:0005741">
    <property type="term" value="C:mitochondrial outer membrane"/>
    <property type="evidence" value="ECO:0007669"/>
    <property type="project" value="UniProtKB-SubCell"/>
</dbReference>
<dbReference type="PANTHER" id="PTHR21771:SF1">
    <property type="entry name" value="MITOCHONDRIA-EATING PROTEIN"/>
    <property type="match status" value="1"/>
</dbReference>
<dbReference type="Pfam" id="PF16026">
    <property type="entry name" value="MIEAP"/>
    <property type="match status" value="1"/>
</dbReference>
<dbReference type="GO" id="GO:0035695">
    <property type="term" value="P:mitophagy by internal vacuole formation"/>
    <property type="evidence" value="ECO:0007669"/>
    <property type="project" value="TreeGrafter"/>
</dbReference>
<dbReference type="InterPro" id="IPR031981">
    <property type="entry name" value="MIEAP_C"/>
</dbReference>
<evidence type="ECO:0000256" key="6">
    <source>
        <dbReference type="ARBA" id="ARBA00022490"/>
    </source>
</evidence>
<keyword evidence="15" id="KW-1185">Reference proteome</keyword>